<dbReference type="EMBL" id="KE344058">
    <property type="protein sequence ID" value="EXB51982.1"/>
    <property type="molecule type" value="Genomic_DNA"/>
</dbReference>
<sequence length="80" mass="8612">MLQFRNQDNLFLNSMRPYSDSSHILFTTTLIAGMPRASPRLSRRSPGAILGLPRGYPVALPAAPGMSRGCPGDVPGVSRD</sequence>
<evidence type="ECO:0000313" key="1">
    <source>
        <dbReference type="EMBL" id="EXB51982.1"/>
    </source>
</evidence>
<name>W9QRV9_9ROSA</name>
<accession>W9QRV9</accession>
<protein>
    <submittedName>
        <fullName evidence="1">Uncharacterized protein</fullName>
    </submittedName>
</protein>
<organism evidence="1 2">
    <name type="scientific">Morus notabilis</name>
    <dbReference type="NCBI Taxonomy" id="981085"/>
    <lineage>
        <taxon>Eukaryota</taxon>
        <taxon>Viridiplantae</taxon>
        <taxon>Streptophyta</taxon>
        <taxon>Embryophyta</taxon>
        <taxon>Tracheophyta</taxon>
        <taxon>Spermatophyta</taxon>
        <taxon>Magnoliopsida</taxon>
        <taxon>eudicotyledons</taxon>
        <taxon>Gunneridae</taxon>
        <taxon>Pentapetalae</taxon>
        <taxon>rosids</taxon>
        <taxon>fabids</taxon>
        <taxon>Rosales</taxon>
        <taxon>Moraceae</taxon>
        <taxon>Moreae</taxon>
        <taxon>Morus</taxon>
    </lineage>
</organism>
<dbReference type="AlphaFoldDB" id="W9QRV9"/>
<proteinExistence type="predicted"/>
<evidence type="ECO:0000313" key="2">
    <source>
        <dbReference type="Proteomes" id="UP000030645"/>
    </source>
</evidence>
<dbReference type="Proteomes" id="UP000030645">
    <property type="component" value="Unassembled WGS sequence"/>
</dbReference>
<gene>
    <name evidence="1" type="ORF">L484_019759</name>
</gene>
<reference evidence="2" key="1">
    <citation type="submission" date="2013-01" db="EMBL/GenBank/DDBJ databases">
        <title>Draft Genome Sequence of a Mulberry Tree, Morus notabilis C.K. Schneid.</title>
        <authorList>
            <person name="He N."/>
            <person name="Zhao S."/>
        </authorList>
    </citation>
    <scope>NUCLEOTIDE SEQUENCE</scope>
</reference>
<keyword evidence="2" id="KW-1185">Reference proteome</keyword>